<protein>
    <submittedName>
        <fullName evidence="5">Oxidoreductase</fullName>
    </submittedName>
</protein>
<dbReference type="Gene3D" id="3.40.50.720">
    <property type="entry name" value="NAD(P)-binding Rossmann-like Domain"/>
    <property type="match status" value="1"/>
</dbReference>
<sequence>MATRVFHAPYIAACDALELRAVVARSEGAQPPLPGVALVRDAGALFADPAIDLVVIATPSASHAALATRALEAGKHVVVEKPFALDIAETRALIALAHERARVLTAFHNRRRDADFLGVRAAIEEGRIGRVVHFESHFDRFRPQVRERWREDGSAGSGIWYDLGPHLVDQALVLFGAPESVDADIAALRDGGRASDWAHVVLRYPQMRVVLHAGMCVAGGEPRFRVHGTGGSLVKFGLDPQEGQSVAGLRPGASDWGLDTEPLHLHAGEGEHREIALPRGSQEHFYAQVAQACLGEAQPAVATREIELVQAVIEAAMLSSAEGRRVTLDEVLGA</sequence>
<dbReference type="AlphaFoldDB" id="A0A931HDJ0"/>
<dbReference type="PANTHER" id="PTHR43708:SF5">
    <property type="entry name" value="CONSERVED EXPRESSED OXIDOREDUCTASE (EUROFUNG)-RELATED"/>
    <property type="match status" value="1"/>
</dbReference>
<comment type="caution">
    <text evidence="5">The sequence shown here is derived from an EMBL/GenBank/DDBJ whole genome shotgun (WGS) entry which is preliminary data.</text>
</comment>
<dbReference type="Gene3D" id="3.30.360.10">
    <property type="entry name" value="Dihydrodipicolinate Reductase, domain 2"/>
    <property type="match status" value="1"/>
</dbReference>
<gene>
    <name evidence="5" type="ORF">I5E68_10910</name>
</gene>
<evidence type="ECO:0000256" key="1">
    <source>
        <dbReference type="ARBA" id="ARBA00010928"/>
    </source>
</evidence>
<evidence type="ECO:0000256" key="2">
    <source>
        <dbReference type="ARBA" id="ARBA00023002"/>
    </source>
</evidence>
<feature type="domain" description="Gfo/Idh/MocA-like oxidoreductase C-terminal" evidence="4">
    <location>
        <begin position="120"/>
        <end position="328"/>
    </location>
</feature>
<dbReference type="GO" id="GO:0016491">
    <property type="term" value="F:oxidoreductase activity"/>
    <property type="evidence" value="ECO:0007669"/>
    <property type="project" value="UniProtKB-KW"/>
</dbReference>
<organism evidence="5 6">
    <name type="scientific">Novosphingobium aureum</name>
    <dbReference type="NCBI Taxonomy" id="2792964"/>
    <lineage>
        <taxon>Bacteria</taxon>
        <taxon>Pseudomonadati</taxon>
        <taxon>Pseudomonadota</taxon>
        <taxon>Alphaproteobacteria</taxon>
        <taxon>Sphingomonadales</taxon>
        <taxon>Sphingomonadaceae</taxon>
        <taxon>Novosphingobium</taxon>
    </lineage>
</organism>
<name>A0A931HDJ0_9SPHN</name>
<dbReference type="Proteomes" id="UP000617634">
    <property type="component" value="Unassembled WGS sequence"/>
</dbReference>
<dbReference type="NCBIfam" id="NF008607">
    <property type="entry name" value="PRK11579.1"/>
    <property type="match status" value="1"/>
</dbReference>
<comment type="similarity">
    <text evidence="1">Belongs to the Gfo/Idh/MocA family.</text>
</comment>
<dbReference type="Pfam" id="PF01408">
    <property type="entry name" value="GFO_IDH_MocA"/>
    <property type="match status" value="1"/>
</dbReference>
<dbReference type="InterPro" id="IPR051317">
    <property type="entry name" value="Gfo/Idh/MocA_oxidoreduct"/>
</dbReference>
<feature type="domain" description="Gfo/Idh/MocA-like oxidoreductase N-terminal" evidence="3">
    <location>
        <begin position="3"/>
        <end position="106"/>
    </location>
</feature>
<keyword evidence="6" id="KW-1185">Reference proteome</keyword>
<proteinExistence type="inferred from homology"/>
<dbReference type="InterPro" id="IPR036291">
    <property type="entry name" value="NAD(P)-bd_dom_sf"/>
</dbReference>
<dbReference type="PANTHER" id="PTHR43708">
    <property type="entry name" value="CONSERVED EXPRESSED OXIDOREDUCTASE (EUROFUNG)"/>
    <property type="match status" value="1"/>
</dbReference>
<evidence type="ECO:0000259" key="3">
    <source>
        <dbReference type="Pfam" id="PF01408"/>
    </source>
</evidence>
<dbReference type="Pfam" id="PF02894">
    <property type="entry name" value="GFO_IDH_MocA_C"/>
    <property type="match status" value="1"/>
</dbReference>
<dbReference type="InterPro" id="IPR000683">
    <property type="entry name" value="Gfo/Idh/MocA-like_OxRdtase_N"/>
</dbReference>
<evidence type="ECO:0000313" key="6">
    <source>
        <dbReference type="Proteomes" id="UP000617634"/>
    </source>
</evidence>
<evidence type="ECO:0000313" key="5">
    <source>
        <dbReference type="EMBL" id="MBH0113458.1"/>
    </source>
</evidence>
<keyword evidence="2" id="KW-0560">Oxidoreductase</keyword>
<accession>A0A931HDJ0</accession>
<dbReference type="SUPFAM" id="SSF51735">
    <property type="entry name" value="NAD(P)-binding Rossmann-fold domains"/>
    <property type="match status" value="1"/>
</dbReference>
<dbReference type="EMBL" id="JADZGI010000001">
    <property type="protein sequence ID" value="MBH0113458.1"/>
    <property type="molecule type" value="Genomic_DNA"/>
</dbReference>
<dbReference type="GO" id="GO:0000166">
    <property type="term" value="F:nucleotide binding"/>
    <property type="evidence" value="ECO:0007669"/>
    <property type="project" value="InterPro"/>
</dbReference>
<evidence type="ECO:0000259" key="4">
    <source>
        <dbReference type="Pfam" id="PF02894"/>
    </source>
</evidence>
<dbReference type="InterPro" id="IPR004104">
    <property type="entry name" value="Gfo/Idh/MocA-like_OxRdtase_C"/>
</dbReference>
<reference evidence="5" key="1">
    <citation type="submission" date="2020-11" db="EMBL/GenBank/DDBJ databases">
        <title>Novosphingobium aureum sp. nov., a marine bacterium isolated from sediment of a salt flat.</title>
        <authorList>
            <person name="Yoo Y."/>
            <person name="Kim J.-J."/>
        </authorList>
    </citation>
    <scope>NUCLEOTIDE SEQUENCE</scope>
    <source>
        <strain evidence="5">YJ-S2-02</strain>
    </source>
</reference>